<dbReference type="InterPro" id="IPR035959">
    <property type="entry name" value="RutC-like_sf"/>
</dbReference>
<dbReference type="PANTHER" id="PTHR11803:SF58">
    <property type="entry name" value="PROTEIN HMF1-RELATED"/>
    <property type="match status" value="1"/>
</dbReference>
<dbReference type="Pfam" id="PF01042">
    <property type="entry name" value="Ribonuc_L-PSP"/>
    <property type="match status" value="1"/>
</dbReference>
<dbReference type="InterPro" id="IPR006175">
    <property type="entry name" value="YjgF/YER057c/UK114"/>
</dbReference>
<evidence type="ECO:0000256" key="1">
    <source>
        <dbReference type="ARBA" id="ARBA00010552"/>
    </source>
</evidence>
<sequence>MSDQTTRIADPAGVAPSTRYSHVVSATGRQVFVAGQVALDESGALVGEGDAVAQARQVFANIGRCLAAAGAGFEHLTKLTIFVTDIAHLPGVRTAWDEALDPKHAPASSAVQVAGLFLPGLLLEIEAYAVVPDERG</sequence>
<comment type="similarity">
    <text evidence="1">Belongs to the RutC family.</text>
</comment>
<dbReference type="CDD" id="cd00448">
    <property type="entry name" value="YjgF_YER057c_UK114_family"/>
    <property type="match status" value="1"/>
</dbReference>
<dbReference type="EMBL" id="JAMZDX010000005">
    <property type="protein sequence ID" value="MCP2312174.1"/>
    <property type="molecule type" value="Genomic_DNA"/>
</dbReference>
<accession>A0ABT1J414</accession>
<proteinExistence type="inferred from homology"/>
<comment type="caution">
    <text evidence="2">The sequence shown here is derived from an EMBL/GenBank/DDBJ whole genome shotgun (WGS) entry which is preliminary data.</text>
</comment>
<gene>
    <name evidence="2" type="ORF">FHR36_005340</name>
</gene>
<dbReference type="PANTHER" id="PTHR11803">
    <property type="entry name" value="2-IMINOBUTANOATE/2-IMINOPROPANOATE DEAMINASE RIDA"/>
    <property type="match status" value="1"/>
</dbReference>
<dbReference type="RefSeq" id="WP_253801057.1">
    <property type="nucleotide sequence ID" value="NZ_BAAAUB010000075.1"/>
</dbReference>
<name>A0ABT1J414_9ACTN</name>
<keyword evidence="3" id="KW-1185">Reference proteome</keyword>
<dbReference type="Proteomes" id="UP001206483">
    <property type="component" value="Unassembled WGS sequence"/>
</dbReference>
<organism evidence="2 3">
    <name type="scientific">Kitasatospora paracochleata</name>
    <dbReference type="NCBI Taxonomy" id="58354"/>
    <lineage>
        <taxon>Bacteria</taxon>
        <taxon>Bacillati</taxon>
        <taxon>Actinomycetota</taxon>
        <taxon>Actinomycetes</taxon>
        <taxon>Kitasatosporales</taxon>
        <taxon>Streptomycetaceae</taxon>
        <taxon>Kitasatospora</taxon>
    </lineage>
</organism>
<protein>
    <submittedName>
        <fullName evidence="2">Enamine deaminase RidA (YjgF/YER057c/UK114 family)</fullName>
    </submittedName>
</protein>
<dbReference type="Gene3D" id="3.30.1330.40">
    <property type="entry name" value="RutC-like"/>
    <property type="match status" value="1"/>
</dbReference>
<dbReference type="SUPFAM" id="SSF55298">
    <property type="entry name" value="YjgF-like"/>
    <property type="match status" value="1"/>
</dbReference>
<evidence type="ECO:0000313" key="3">
    <source>
        <dbReference type="Proteomes" id="UP001206483"/>
    </source>
</evidence>
<evidence type="ECO:0000313" key="2">
    <source>
        <dbReference type="EMBL" id="MCP2312174.1"/>
    </source>
</evidence>
<reference evidence="2 3" key="1">
    <citation type="submission" date="2022-06" db="EMBL/GenBank/DDBJ databases">
        <title>Sequencing the genomes of 1000 actinobacteria strains.</title>
        <authorList>
            <person name="Klenk H.-P."/>
        </authorList>
    </citation>
    <scope>NUCLEOTIDE SEQUENCE [LARGE SCALE GENOMIC DNA]</scope>
    <source>
        <strain evidence="2 3">DSM 41656</strain>
    </source>
</reference>